<keyword evidence="2" id="KW-1185">Reference proteome</keyword>
<reference evidence="1 2" key="1">
    <citation type="journal article" date="2013" name="BMC Genomics">
        <title>Reconstruction of the lipid metabolism for the microalga Monoraphidium neglectum from its genome sequence reveals characteristics suitable for biofuel production.</title>
        <authorList>
            <person name="Bogen C."/>
            <person name="Al-Dilaimi A."/>
            <person name="Albersmeier A."/>
            <person name="Wichmann J."/>
            <person name="Grundmann M."/>
            <person name="Rupp O."/>
            <person name="Lauersen K.J."/>
            <person name="Blifernez-Klassen O."/>
            <person name="Kalinowski J."/>
            <person name="Goesmann A."/>
            <person name="Mussgnug J.H."/>
            <person name="Kruse O."/>
        </authorList>
    </citation>
    <scope>NUCLEOTIDE SEQUENCE [LARGE SCALE GENOMIC DNA]</scope>
    <source>
        <strain evidence="1 2">SAG 48.87</strain>
    </source>
</reference>
<dbReference type="EMBL" id="KK100373">
    <property type="protein sequence ID" value="KIZ06422.1"/>
    <property type="molecule type" value="Genomic_DNA"/>
</dbReference>
<dbReference type="Proteomes" id="UP000054498">
    <property type="component" value="Unassembled WGS sequence"/>
</dbReference>
<feature type="non-terminal residue" evidence="1">
    <location>
        <position position="1"/>
    </location>
</feature>
<sequence>WPLQLQWPPPGRAAAAEEAAGVFQLVRLWVCTPKRPPLRLAAAPVLQIGGEDGGRWEFSLADDGGCALTPGVLHAIRLPSVYAVPDSSCGVEDGARVLDCARGRLCAGWLRLTG</sequence>
<name>A0A0D2N1M1_9CHLO</name>
<organism evidence="1 2">
    <name type="scientific">Monoraphidium neglectum</name>
    <dbReference type="NCBI Taxonomy" id="145388"/>
    <lineage>
        <taxon>Eukaryota</taxon>
        <taxon>Viridiplantae</taxon>
        <taxon>Chlorophyta</taxon>
        <taxon>core chlorophytes</taxon>
        <taxon>Chlorophyceae</taxon>
        <taxon>CS clade</taxon>
        <taxon>Sphaeropleales</taxon>
        <taxon>Selenastraceae</taxon>
        <taxon>Monoraphidium</taxon>
    </lineage>
</organism>
<proteinExistence type="predicted"/>
<evidence type="ECO:0000313" key="1">
    <source>
        <dbReference type="EMBL" id="KIZ06422.1"/>
    </source>
</evidence>
<dbReference type="AlphaFoldDB" id="A0A0D2N1M1"/>
<evidence type="ECO:0000313" key="2">
    <source>
        <dbReference type="Proteomes" id="UP000054498"/>
    </source>
</evidence>
<accession>A0A0D2N1M1</accession>
<dbReference type="KEGG" id="mng:MNEG_1520"/>
<dbReference type="GeneID" id="25732837"/>
<protein>
    <submittedName>
        <fullName evidence="1">Uncharacterized protein</fullName>
    </submittedName>
</protein>
<dbReference type="RefSeq" id="XP_013905441.1">
    <property type="nucleotide sequence ID" value="XM_014049987.1"/>
</dbReference>
<gene>
    <name evidence="1" type="ORF">MNEG_1520</name>
</gene>